<evidence type="ECO:0000256" key="6">
    <source>
        <dbReference type="ARBA" id="ARBA00022833"/>
    </source>
</evidence>
<keyword evidence="5" id="KW-0378">Hydrolase</keyword>
<dbReference type="AlphaFoldDB" id="A0A117UVB5"/>
<keyword evidence="10" id="KW-1185">Reference proteome</keyword>
<evidence type="ECO:0000313" key="9">
    <source>
        <dbReference type="EMBL" id="KUR71517.1"/>
    </source>
</evidence>
<dbReference type="STRING" id="1117702.AQZ52_11685"/>
<name>A0A117UVB5_9SPHN</name>
<dbReference type="EMBL" id="LLZS01000007">
    <property type="protein sequence ID" value="KUR71517.1"/>
    <property type="molecule type" value="Genomic_DNA"/>
</dbReference>
<dbReference type="Proteomes" id="UP000058012">
    <property type="component" value="Unassembled WGS sequence"/>
</dbReference>
<keyword evidence="2" id="KW-0645">Protease</keyword>
<dbReference type="Pfam" id="PF04389">
    <property type="entry name" value="Peptidase_M28"/>
    <property type="match status" value="1"/>
</dbReference>
<dbReference type="GO" id="GO:0006508">
    <property type="term" value="P:proteolysis"/>
    <property type="evidence" value="ECO:0007669"/>
    <property type="project" value="UniProtKB-KW"/>
</dbReference>
<organism evidence="9 10">
    <name type="scientific">Novosphingobium fuchskuhlense</name>
    <dbReference type="NCBI Taxonomy" id="1117702"/>
    <lineage>
        <taxon>Bacteria</taxon>
        <taxon>Pseudomonadati</taxon>
        <taxon>Pseudomonadota</taxon>
        <taxon>Alphaproteobacteria</taxon>
        <taxon>Sphingomonadales</taxon>
        <taxon>Sphingomonadaceae</taxon>
        <taxon>Novosphingobium</taxon>
    </lineage>
</organism>
<keyword evidence="3" id="KW-0479">Metal-binding</keyword>
<dbReference type="Gene3D" id="3.40.630.10">
    <property type="entry name" value="Zn peptidases"/>
    <property type="match status" value="1"/>
</dbReference>
<dbReference type="GO" id="GO:0008235">
    <property type="term" value="F:metalloexopeptidase activity"/>
    <property type="evidence" value="ECO:0007669"/>
    <property type="project" value="InterPro"/>
</dbReference>
<keyword evidence="4 7" id="KW-0732">Signal</keyword>
<evidence type="ECO:0000259" key="8">
    <source>
        <dbReference type="Pfam" id="PF04389"/>
    </source>
</evidence>
<evidence type="ECO:0000256" key="4">
    <source>
        <dbReference type="ARBA" id="ARBA00022729"/>
    </source>
</evidence>
<evidence type="ECO:0000256" key="7">
    <source>
        <dbReference type="SAM" id="SignalP"/>
    </source>
</evidence>
<accession>A0A117UVB5</accession>
<comment type="caution">
    <text evidence="9">The sequence shown here is derived from an EMBL/GenBank/DDBJ whole genome shotgun (WGS) entry which is preliminary data.</text>
</comment>
<keyword evidence="6" id="KW-0862">Zinc</keyword>
<evidence type="ECO:0000256" key="1">
    <source>
        <dbReference type="ARBA" id="ARBA00022438"/>
    </source>
</evidence>
<reference evidence="9 10" key="1">
    <citation type="submission" date="2015-10" db="EMBL/GenBank/DDBJ databases">
        <title>Draft genome sequence of Novosphingobium fuchskuhlense DSM 25065 isolated from a surface water sample of the southwest basin of Lake Grosse Fuchskuhle.</title>
        <authorList>
            <person name="Ruckert C."/>
            <person name="Winkler A."/>
            <person name="Glaeser J."/>
            <person name="Grossart H.-P."/>
            <person name="Kalinowski J."/>
            <person name="Glaeser S."/>
        </authorList>
    </citation>
    <scope>NUCLEOTIDE SEQUENCE [LARGE SCALE GENOMIC DNA]</scope>
    <source>
        <strain evidence="9 10">FNE08-7</strain>
    </source>
</reference>
<feature type="domain" description="Peptidase M28" evidence="8">
    <location>
        <begin position="287"/>
        <end position="482"/>
    </location>
</feature>
<sequence length="525" mass="55528">MRFRQRRRLAKLFFALLALVPMGALAAGPSKRQQVQIEAQLRQHVTTLASEEYGGREPGTPSETLTLRYLARQWFDIGLESGTNDPGNAWFAPVELVEREPQGSRAQFFHGKRRVPVADGGFFVVTSGLRSLIENAPLVYVGKSLGGDGARTELAGRVAVILDSEAKPEPVKGAGSAGAPPGLDRAGKLLESGAAAVLTVLDGERTLDGVIARRRRAGYALSGERIGGDIEVFVSADAARQMFAAAGAPDLAALRAAGAAPGFSARPLGIAGSFEATNRETRIKTHNLIGKLEGRRPGSGALVLMAHWDHFGKCAAPPAEKQICPGAVDNASGLAVLTEVARLLSAGKQLDRDVYFVATTGEELGLLGALAFTENPPLPLNTVVAAFNVDSTGLVPAGLPVSVVGQGLTPLDPGIAKVLKAMKRKLAPGEAANAFARRQDSWALMQHDVPAVMVSTSYSDPTRLEFFMDNIYHRPYDEAARVIYGGMVDDVLIQTELLRFFADTKAWPAAGRGQGRAPVAAAGAK</sequence>
<dbReference type="GO" id="GO:0004177">
    <property type="term" value="F:aminopeptidase activity"/>
    <property type="evidence" value="ECO:0007669"/>
    <property type="project" value="UniProtKB-KW"/>
</dbReference>
<evidence type="ECO:0000256" key="2">
    <source>
        <dbReference type="ARBA" id="ARBA00022670"/>
    </source>
</evidence>
<protein>
    <submittedName>
        <fullName evidence="9">Peptidase M28</fullName>
    </submittedName>
</protein>
<proteinExistence type="predicted"/>
<feature type="chain" id="PRO_5007157003" evidence="7">
    <location>
        <begin position="27"/>
        <end position="525"/>
    </location>
</feature>
<keyword evidence="1" id="KW-0031">Aminopeptidase</keyword>
<dbReference type="InterPro" id="IPR007484">
    <property type="entry name" value="Peptidase_M28"/>
</dbReference>
<evidence type="ECO:0000313" key="10">
    <source>
        <dbReference type="Proteomes" id="UP000058012"/>
    </source>
</evidence>
<dbReference type="InterPro" id="IPR045175">
    <property type="entry name" value="M28_fam"/>
</dbReference>
<gene>
    <name evidence="9" type="ORF">AQZ52_11685</name>
</gene>
<evidence type="ECO:0000256" key="5">
    <source>
        <dbReference type="ARBA" id="ARBA00022801"/>
    </source>
</evidence>
<evidence type="ECO:0000256" key="3">
    <source>
        <dbReference type="ARBA" id="ARBA00022723"/>
    </source>
</evidence>
<dbReference type="SUPFAM" id="SSF53187">
    <property type="entry name" value="Zn-dependent exopeptidases"/>
    <property type="match status" value="1"/>
</dbReference>
<feature type="signal peptide" evidence="7">
    <location>
        <begin position="1"/>
        <end position="26"/>
    </location>
</feature>
<dbReference type="PANTHER" id="PTHR12147">
    <property type="entry name" value="METALLOPEPTIDASE M28 FAMILY MEMBER"/>
    <property type="match status" value="1"/>
</dbReference>
<dbReference type="PANTHER" id="PTHR12147:SF56">
    <property type="entry name" value="AMINOPEPTIDASE YDR415C-RELATED"/>
    <property type="match status" value="1"/>
</dbReference>
<dbReference type="GO" id="GO:0046872">
    <property type="term" value="F:metal ion binding"/>
    <property type="evidence" value="ECO:0007669"/>
    <property type="project" value="UniProtKB-KW"/>
</dbReference>